<gene>
    <name evidence="1" type="ORF">FWILDA_LOCUS7413</name>
</gene>
<organism evidence="1 2">
    <name type="scientific">Funneliformis geosporum</name>
    <dbReference type="NCBI Taxonomy" id="1117311"/>
    <lineage>
        <taxon>Eukaryota</taxon>
        <taxon>Fungi</taxon>
        <taxon>Fungi incertae sedis</taxon>
        <taxon>Mucoromycota</taxon>
        <taxon>Glomeromycotina</taxon>
        <taxon>Glomeromycetes</taxon>
        <taxon>Glomerales</taxon>
        <taxon>Glomeraceae</taxon>
        <taxon>Funneliformis</taxon>
    </lineage>
</organism>
<dbReference type="EMBL" id="CAMKVN010001455">
    <property type="protein sequence ID" value="CAI2176080.1"/>
    <property type="molecule type" value="Genomic_DNA"/>
</dbReference>
<protein>
    <submittedName>
        <fullName evidence="1">10032_t:CDS:1</fullName>
    </submittedName>
</protein>
<reference evidence="1" key="1">
    <citation type="submission" date="2022-08" db="EMBL/GenBank/DDBJ databases">
        <authorList>
            <person name="Kallberg Y."/>
            <person name="Tangrot J."/>
            <person name="Rosling A."/>
        </authorList>
    </citation>
    <scope>NUCLEOTIDE SEQUENCE</scope>
    <source>
        <strain evidence="1">Wild A</strain>
    </source>
</reference>
<keyword evidence="2" id="KW-1185">Reference proteome</keyword>
<dbReference type="InterPro" id="IPR052980">
    <property type="entry name" value="Crinkler_effector"/>
</dbReference>
<dbReference type="PANTHER" id="PTHR33129:SF1">
    <property type="entry name" value="ATP-BINDING PROTEIN"/>
    <property type="match status" value="1"/>
</dbReference>
<feature type="non-terminal residue" evidence="1">
    <location>
        <position position="387"/>
    </location>
</feature>
<dbReference type="Proteomes" id="UP001153678">
    <property type="component" value="Unassembled WGS sequence"/>
</dbReference>
<evidence type="ECO:0000313" key="1">
    <source>
        <dbReference type="EMBL" id="CAI2176080.1"/>
    </source>
</evidence>
<dbReference type="OrthoDB" id="19861at2759"/>
<dbReference type="AlphaFoldDB" id="A0A9W4WNY9"/>
<proteinExistence type="predicted"/>
<accession>A0A9W4WNY9</accession>
<comment type="caution">
    <text evidence="1">The sequence shown here is derived from an EMBL/GenBank/DDBJ whole genome shotgun (WGS) entry which is preliminary data.</text>
</comment>
<sequence>SQKAQLSEMQRDQQNNNIIKHNEDLAVIEKKLLYVRKSYKYLYEQLKKKSDCGLHRFLITGTSGIGKSYFCCFKDLSMTCGTFNDFRTLLDSPTTWYLADGIVSPKIVPATSLVSLSPNGILKSDFKEYDKRHPIEYYMDPWTLEELLYCREHAFPLVPEEIVINLFHKAGGVPRYVLRNVEMPIRDVVGNKEEILDTEEKEKIEEQAYSRIELAISKTNNFDKIIKCFTEDEKKNSGKTRRDKIRLMRNPYEASTRGFYLSVISWVRKKFIRSLKVFWRKQNFGAVDLFVTPNYIFQVTVSEYHPIKQVELKKVITNMPVYISDQNAKIQLYFVVPDDIYDKFKYQSYTTRDNDSNKDRPVLRMNSAIKNVEQWALKVQINLILEE</sequence>
<name>A0A9W4WNY9_9GLOM</name>
<evidence type="ECO:0000313" key="2">
    <source>
        <dbReference type="Proteomes" id="UP001153678"/>
    </source>
</evidence>
<dbReference type="PANTHER" id="PTHR33129">
    <property type="entry name" value="PROTEIN KINASE DOMAIN-CONTAINING PROTEIN-RELATED"/>
    <property type="match status" value="1"/>
</dbReference>